<evidence type="ECO:0000256" key="1">
    <source>
        <dbReference type="SAM" id="SignalP"/>
    </source>
</evidence>
<dbReference type="Proteomes" id="UP001293791">
    <property type="component" value="Unassembled WGS sequence"/>
</dbReference>
<dbReference type="EMBL" id="JARGYT010000029">
    <property type="protein sequence ID" value="MDZ5762229.1"/>
    <property type="molecule type" value="Genomic_DNA"/>
</dbReference>
<protein>
    <recommendedName>
        <fullName evidence="4">Ysc84 actin-binding domain-containing protein</fullName>
    </recommendedName>
</protein>
<gene>
    <name evidence="2" type="ORF">Cyrtocomes_00603</name>
</gene>
<evidence type="ECO:0000313" key="3">
    <source>
        <dbReference type="Proteomes" id="UP001293791"/>
    </source>
</evidence>
<proteinExistence type="predicted"/>
<comment type="caution">
    <text evidence="2">The sequence shown here is derived from an EMBL/GenBank/DDBJ whole genome shotgun (WGS) entry which is preliminary data.</text>
</comment>
<evidence type="ECO:0000313" key="2">
    <source>
        <dbReference type="EMBL" id="MDZ5762229.1"/>
    </source>
</evidence>
<name>A0ABU5L7X9_9RICK</name>
<keyword evidence="3" id="KW-1185">Reference proteome</keyword>
<organism evidence="2 3">
    <name type="scientific">Candidatus Cyrtobacter comes</name>
    <dbReference type="NCBI Taxonomy" id="675776"/>
    <lineage>
        <taxon>Bacteria</taxon>
        <taxon>Pseudomonadati</taxon>
        <taxon>Pseudomonadota</taxon>
        <taxon>Alphaproteobacteria</taxon>
        <taxon>Rickettsiales</taxon>
        <taxon>Candidatus Midichloriaceae</taxon>
        <taxon>Candidatus Cyrtobacter</taxon>
    </lineage>
</organism>
<feature type="signal peptide" evidence="1">
    <location>
        <begin position="1"/>
        <end position="21"/>
    </location>
</feature>
<dbReference type="PROSITE" id="PS51257">
    <property type="entry name" value="PROKAR_LIPOPROTEIN"/>
    <property type="match status" value="1"/>
</dbReference>
<evidence type="ECO:0008006" key="4">
    <source>
        <dbReference type="Google" id="ProtNLM"/>
    </source>
</evidence>
<keyword evidence="1" id="KW-0732">Signal</keyword>
<accession>A0ABU5L7X9</accession>
<dbReference type="RefSeq" id="WP_322497708.1">
    <property type="nucleotide sequence ID" value="NZ_JARGYT010000029.1"/>
</dbReference>
<sequence length="202" mass="22282">MGRIVAVLIATFFLTSCFHTAKQDVADLKSNKVAAIVYNCRFITPASELVNCMVGFNKVENGVTTGAEGSAGWTASTDWRITTLGGLFSMLIVKPGTYRLMNFTTYLIGEDFYVGSVDGMVTDVVVNGGDVVYIGGVEIDGAQSKSIYHGIDTVHYKMDYVIEKLKEKYYKYFGEGSALPTKQLVELTVKTLFKQKYMPILE</sequence>
<reference evidence="2 3" key="1">
    <citation type="submission" date="2023-02" db="EMBL/GenBank/DDBJ databases">
        <title>Host association and intracellularity evolved multiple times independently in the Rickettsiales.</title>
        <authorList>
            <person name="Castelli M."/>
            <person name="Nardi T."/>
            <person name="Gammuto L."/>
            <person name="Bellinzona G."/>
            <person name="Sabaneyeva E."/>
            <person name="Potekhin A."/>
            <person name="Serra V."/>
            <person name="Petroni G."/>
            <person name="Sassera D."/>
        </authorList>
    </citation>
    <scope>NUCLEOTIDE SEQUENCE [LARGE SCALE GENOMIC DNA]</scope>
    <source>
        <strain evidence="2 3">BOD18</strain>
    </source>
</reference>
<feature type="chain" id="PRO_5046393876" description="Ysc84 actin-binding domain-containing protein" evidence="1">
    <location>
        <begin position="22"/>
        <end position="202"/>
    </location>
</feature>